<dbReference type="STRING" id="7240.B4QPI3"/>
<reference evidence="2 3" key="1">
    <citation type="journal article" date="2007" name="Nature">
        <title>Evolution of genes and genomes on the Drosophila phylogeny.</title>
        <authorList>
            <consortium name="Drosophila 12 Genomes Consortium"/>
            <person name="Clark A.G."/>
            <person name="Eisen M.B."/>
            <person name="Smith D.R."/>
            <person name="Bergman C.M."/>
            <person name="Oliver B."/>
            <person name="Markow T.A."/>
            <person name="Kaufman T.C."/>
            <person name="Kellis M."/>
            <person name="Gelbart W."/>
            <person name="Iyer V.N."/>
            <person name="Pollard D.A."/>
            <person name="Sackton T.B."/>
            <person name="Larracuente A.M."/>
            <person name="Singh N.D."/>
            <person name="Abad J.P."/>
            <person name="Abt D.N."/>
            <person name="Adryan B."/>
            <person name="Aguade M."/>
            <person name="Akashi H."/>
            <person name="Anderson W.W."/>
            <person name="Aquadro C.F."/>
            <person name="Ardell D.H."/>
            <person name="Arguello R."/>
            <person name="Artieri C.G."/>
            <person name="Barbash D.A."/>
            <person name="Barker D."/>
            <person name="Barsanti P."/>
            <person name="Batterham P."/>
            <person name="Batzoglou S."/>
            <person name="Begun D."/>
            <person name="Bhutkar A."/>
            <person name="Blanco E."/>
            <person name="Bosak S.A."/>
            <person name="Bradley R.K."/>
            <person name="Brand A.D."/>
            <person name="Brent M.R."/>
            <person name="Brooks A.N."/>
            <person name="Brown R.H."/>
            <person name="Butlin R.K."/>
            <person name="Caggese C."/>
            <person name="Calvi B.R."/>
            <person name="Bernardo de Carvalho A."/>
            <person name="Caspi A."/>
            <person name="Castrezana S."/>
            <person name="Celniker S.E."/>
            <person name="Chang J.L."/>
            <person name="Chapple C."/>
            <person name="Chatterji S."/>
            <person name="Chinwalla A."/>
            <person name="Civetta A."/>
            <person name="Clifton S.W."/>
            <person name="Comeron J.M."/>
            <person name="Costello J.C."/>
            <person name="Coyne J.A."/>
            <person name="Daub J."/>
            <person name="David R.G."/>
            <person name="Delcher A.L."/>
            <person name="Delehaunty K."/>
            <person name="Do C.B."/>
            <person name="Ebling H."/>
            <person name="Edwards K."/>
            <person name="Eickbush T."/>
            <person name="Evans J.D."/>
            <person name="Filipski A."/>
            <person name="Findeiss S."/>
            <person name="Freyhult E."/>
            <person name="Fulton L."/>
            <person name="Fulton R."/>
            <person name="Garcia A.C."/>
            <person name="Gardiner A."/>
            <person name="Garfield D.A."/>
            <person name="Garvin B.E."/>
            <person name="Gibson G."/>
            <person name="Gilbert D."/>
            <person name="Gnerre S."/>
            <person name="Godfrey J."/>
            <person name="Good R."/>
            <person name="Gotea V."/>
            <person name="Gravely B."/>
            <person name="Greenberg A.J."/>
            <person name="Griffiths-Jones S."/>
            <person name="Gross S."/>
            <person name="Guigo R."/>
            <person name="Gustafson E.A."/>
            <person name="Haerty W."/>
            <person name="Hahn M.W."/>
            <person name="Halligan D.L."/>
            <person name="Halpern A.L."/>
            <person name="Halter G.M."/>
            <person name="Han M.V."/>
            <person name="Heger A."/>
            <person name="Hillier L."/>
            <person name="Hinrichs A.S."/>
            <person name="Holmes I."/>
            <person name="Hoskins R.A."/>
            <person name="Hubisz M.J."/>
            <person name="Hultmark D."/>
            <person name="Huntley M.A."/>
            <person name="Jaffe D.B."/>
            <person name="Jagadeeshan S."/>
            <person name="Jeck W.R."/>
            <person name="Johnson J."/>
            <person name="Jones C.D."/>
            <person name="Jordan W.C."/>
            <person name="Karpen G.H."/>
            <person name="Kataoka E."/>
            <person name="Keightley P.D."/>
            <person name="Kheradpour P."/>
            <person name="Kirkness E.F."/>
            <person name="Koerich L.B."/>
            <person name="Kristiansen K."/>
            <person name="Kudrna D."/>
            <person name="Kulathinal R.J."/>
            <person name="Kumar S."/>
            <person name="Kwok R."/>
            <person name="Lander E."/>
            <person name="Langley C.H."/>
            <person name="Lapoint R."/>
            <person name="Lazzaro B.P."/>
            <person name="Lee S.J."/>
            <person name="Levesque L."/>
            <person name="Li R."/>
            <person name="Lin C.F."/>
            <person name="Lin M.F."/>
            <person name="Lindblad-Toh K."/>
            <person name="Llopart A."/>
            <person name="Long M."/>
            <person name="Low L."/>
            <person name="Lozovsky E."/>
            <person name="Lu J."/>
            <person name="Luo M."/>
            <person name="Machado C.A."/>
            <person name="Makalowski W."/>
            <person name="Marzo M."/>
            <person name="Matsuda M."/>
            <person name="Matzkin L."/>
            <person name="McAllister B."/>
            <person name="McBride C.S."/>
            <person name="McKernan B."/>
            <person name="McKernan K."/>
            <person name="Mendez-Lago M."/>
            <person name="Minx P."/>
            <person name="Mollenhauer M.U."/>
            <person name="Montooth K."/>
            <person name="Mount S.M."/>
            <person name="Mu X."/>
            <person name="Myers E."/>
            <person name="Negre B."/>
            <person name="Newfeld S."/>
            <person name="Nielsen R."/>
            <person name="Noor M.A."/>
            <person name="O'Grady P."/>
            <person name="Pachter L."/>
            <person name="Papaceit M."/>
            <person name="Parisi M.J."/>
            <person name="Parisi M."/>
            <person name="Parts L."/>
            <person name="Pedersen J.S."/>
            <person name="Pesole G."/>
            <person name="Phillippy A.M."/>
            <person name="Ponting C.P."/>
            <person name="Pop M."/>
            <person name="Porcelli D."/>
            <person name="Powell J.R."/>
            <person name="Prohaska S."/>
            <person name="Pruitt K."/>
            <person name="Puig M."/>
            <person name="Quesneville H."/>
            <person name="Ram K.R."/>
            <person name="Rand D."/>
            <person name="Rasmussen M.D."/>
            <person name="Reed L.K."/>
            <person name="Reenan R."/>
            <person name="Reily A."/>
            <person name="Remington K.A."/>
            <person name="Rieger T.T."/>
            <person name="Ritchie M.G."/>
            <person name="Robin C."/>
            <person name="Rogers Y.H."/>
            <person name="Rohde C."/>
            <person name="Rozas J."/>
            <person name="Rubenfield M.J."/>
            <person name="Ruiz A."/>
            <person name="Russo S."/>
            <person name="Salzberg S.L."/>
            <person name="Sanchez-Gracia A."/>
            <person name="Saranga D.J."/>
            <person name="Sato H."/>
            <person name="Schaeffer S.W."/>
            <person name="Schatz M.C."/>
            <person name="Schlenke T."/>
            <person name="Schwartz R."/>
            <person name="Segarra C."/>
            <person name="Singh R.S."/>
            <person name="Sirot L."/>
            <person name="Sirota M."/>
            <person name="Sisneros N.B."/>
            <person name="Smith C.D."/>
            <person name="Smith T.F."/>
            <person name="Spieth J."/>
            <person name="Stage D.E."/>
            <person name="Stark A."/>
            <person name="Stephan W."/>
            <person name="Strausberg R.L."/>
            <person name="Strempel S."/>
            <person name="Sturgill D."/>
            <person name="Sutton G."/>
            <person name="Sutton G.G."/>
            <person name="Tao W."/>
            <person name="Teichmann S."/>
            <person name="Tobari Y.N."/>
            <person name="Tomimura Y."/>
            <person name="Tsolas J.M."/>
            <person name="Valente V.L."/>
            <person name="Venter E."/>
            <person name="Venter J.C."/>
            <person name="Vicario S."/>
            <person name="Vieira F.G."/>
            <person name="Vilella A.J."/>
            <person name="Villasante A."/>
            <person name="Walenz B."/>
            <person name="Wang J."/>
            <person name="Wasserman M."/>
            <person name="Watts T."/>
            <person name="Wilson D."/>
            <person name="Wilson R.K."/>
            <person name="Wing R.A."/>
            <person name="Wolfner M.F."/>
            <person name="Wong A."/>
            <person name="Wong G.K."/>
            <person name="Wu C.I."/>
            <person name="Wu G."/>
            <person name="Yamamoto D."/>
            <person name="Yang H.P."/>
            <person name="Yang S.P."/>
            <person name="Yorke J.A."/>
            <person name="Yoshida K."/>
            <person name="Zdobnov E."/>
            <person name="Zhang P."/>
            <person name="Zhang Y."/>
            <person name="Zimin A.V."/>
            <person name="Baldwin J."/>
            <person name="Abdouelleil A."/>
            <person name="Abdulkadir J."/>
            <person name="Abebe A."/>
            <person name="Abera B."/>
            <person name="Abreu J."/>
            <person name="Acer S.C."/>
            <person name="Aftuck L."/>
            <person name="Alexander A."/>
            <person name="An P."/>
            <person name="Anderson E."/>
            <person name="Anderson S."/>
            <person name="Arachi H."/>
            <person name="Azer M."/>
            <person name="Bachantsang P."/>
            <person name="Barry A."/>
            <person name="Bayul T."/>
            <person name="Berlin A."/>
            <person name="Bessette D."/>
            <person name="Bloom T."/>
            <person name="Blye J."/>
            <person name="Boguslavskiy L."/>
            <person name="Bonnet C."/>
            <person name="Boukhgalter B."/>
            <person name="Bourzgui I."/>
            <person name="Brown A."/>
            <person name="Cahill P."/>
            <person name="Channer S."/>
            <person name="Cheshatsang Y."/>
            <person name="Chuda L."/>
            <person name="Citroen M."/>
            <person name="Collymore A."/>
            <person name="Cooke P."/>
            <person name="Costello M."/>
            <person name="D'Aco K."/>
            <person name="Daza R."/>
            <person name="De Haan G."/>
            <person name="DeGray S."/>
            <person name="DeMaso C."/>
            <person name="Dhargay N."/>
            <person name="Dooley K."/>
            <person name="Dooley E."/>
            <person name="Doricent M."/>
            <person name="Dorje P."/>
            <person name="Dorjee K."/>
            <person name="Dupes A."/>
            <person name="Elong R."/>
            <person name="Falk J."/>
            <person name="Farina A."/>
            <person name="Faro S."/>
            <person name="Ferguson D."/>
            <person name="Fisher S."/>
            <person name="Foley C.D."/>
            <person name="Franke A."/>
            <person name="Friedrich D."/>
            <person name="Gadbois L."/>
            <person name="Gearin G."/>
            <person name="Gearin C.R."/>
            <person name="Giannoukos G."/>
            <person name="Goode T."/>
            <person name="Graham J."/>
            <person name="Grandbois E."/>
            <person name="Grewal S."/>
            <person name="Gyaltsen K."/>
            <person name="Hafez N."/>
            <person name="Hagos B."/>
            <person name="Hall J."/>
            <person name="Henson C."/>
            <person name="Hollinger A."/>
            <person name="Honan T."/>
            <person name="Huard M.D."/>
            <person name="Hughes L."/>
            <person name="Hurhula B."/>
            <person name="Husby M.E."/>
            <person name="Kamat A."/>
            <person name="Kanga B."/>
            <person name="Kashin S."/>
            <person name="Khazanovich D."/>
            <person name="Kisner P."/>
            <person name="Lance K."/>
            <person name="Lara M."/>
            <person name="Lee W."/>
            <person name="Lennon N."/>
            <person name="Letendre F."/>
            <person name="LeVine R."/>
            <person name="Lipovsky A."/>
            <person name="Liu X."/>
            <person name="Liu J."/>
            <person name="Liu S."/>
            <person name="Lokyitsang T."/>
            <person name="Lokyitsang Y."/>
            <person name="Lubonja R."/>
            <person name="Lui A."/>
            <person name="MacDonald P."/>
            <person name="Magnisalis V."/>
            <person name="Maru K."/>
            <person name="Matthews C."/>
            <person name="McCusker W."/>
            <person name="McDonough S."/>
            <person name="Mehta T."/>
            <person name="Meldrim J."/>
            <person name="Meneus L."/>
            <person name="Mihai O."/>
            <person name="Mihalev A."/>
            <person name="Mihova T."/>
            <person name="Mittelman R."/>
            <person name="Mlenga V."/>
            <person name="Montmayeur A."/>
            <person name="Mulrain L."/>
            <person name="Navidi A."/>
            <person name="Naylor J."/>
            <person name="Negash T."/>
            <person name="Nguyen T."/>
            <person name="Nguyen N."/>
            <person name="Nicol R."/>
            <person name="Norbu C."/>
            <person name="Norbu N."/>
            <person name="Novod N."/>
            <person name="O'Neill B."/>
            <person name="Osman S."/>
            <person name="Markiewicz E."/>
            <person name="Oyono O.L."/>
            <person name="Patti C."/>
            <person name="Phunkhang P."/>
            <person name="Pierre F."/>
            <person name="Priest M."/>
            <person name="Raghuraman S."/>
            <person name="Rege F."/>
            <person name="Reyes R."/>
            <person name="Rise C."/>
            <person name="Rogov P."/>
            <person name="Ross K."/>
            <person name="Ryan E."/>
            <person name="Settipalli S."/>
            <person name="Shea T."/>
            <person name="Sherpa N."/>
            <person name="Shi L."/>
            <person name="Shih D."/>
            <person name="Sparrow T."/>
            <person name="Spaulding J."/>
            <person name="Stalker J."/>
            <person name="Stange-Thomann N."/>
            <person name="Stavropoulos S."/>
            <person name="Stone C."/>
            <person name="Strader C."/>
            <person name="Tesfaye S."/>
            <person name="Thomson T."/>
            <person name="Thoulutsang Y."/>
            <person name="Thoulutsang D."/>
            <person name="Topham K."/>
            <person name="Topping I."/>
            <person name="Tsamla T."/>
            <person name="Vassiliev H."/>
            <person name="Vo A."/>
            <person name="Wangchuk T."/>
            <person name="Wangdi T."/>
            <person name="Weiand M."/>
            <person name="Wilkinson J."/>
            <person name="Wilson A."/>
            <person name="Yadav S."/>
            <person name="Young G."/>
            <person name="Yu Q."/>
            <person name="Zembek L."/>
            <person name="Zhong D."/>
            <person name="Zimmer A."/>
            <person name="Zwirko Z."/>
            <person name="Jaffe D.B."/>
            <person name="Alvarez P."/>
            <person name="Brockman W."/>
            <person name="Butler J."/>
            <person name="Chin C."/>
            <person name="Gnerre S."/>
            <person name="Grabherr M."/>
            <person name="Kleber M."/>
            <person name="Mauceli E."/>
            <person name="MacCallum I."/>
        </authorList>
    </citation>
    <scope>NUCLEOTIDE SEQUENCE [LARGE SCALE GENOMIC DNA]</scope>
    <source>
        <strain evidence="3">white501</strain>
    </source>
</reference>
<dbReference type="OMA" id="INRSYFR"/>
<accession>B4QPI3</accession>
<feature type="region of interest" description="Disordered" evidence="1">
    <location>
        <begin position="15"/>
        <end position="88"/>
    </location>
</feature>
<feature type="compositionally biased region" description="Basic and acidic residues" evidence="1">
    <location>
        <begin position="67"/>
        <end position="81"/>
    </location>
</feature>
<dbReference type="AlphaFoldDB" id="B4QPI3"/>
<evidence type="ECO:0000313" key="2">
    <source>
        <dbReference type="EMBL" id="EDX09076.1"/>
    </source>
</evidence>
<organism evidence="2 3">
    <name type="scientific">Drosophila simulans</name>
    <name type="common">Fruit fly</name>
    <dbReference type="NCBI Taxonomy" id="7240"/>
    <lineage>
        <taxon>Eukaryota</taxon>
        <taxon>Metazoa</taxon>
        <taxon>Ecdysozoa</taxon>
        <taxon>Arthropoda</taxon>
        <taxon>Hexapoda</taxon>
        <taxon>Insecta</taxon>
        <taxon>Pterygota</taxon>
        <taxon>Neoptera</taxon>
        <taxon>Endopterygota</taxon>
        <taxon>Diptera</taxon>
        <taxon>Brachycera</taxon>
        <taxon>Muscomorpha</taxon>
        <taxon>Ephydroidea</taxon>
        <taxon>Drosophilidae</taxon>
        <taxon>Drosophila</taxon>
        <taxon>Sophophora</taxon>
    </lineage>
</organism>
<keyword evidence="3" id="KW-1185">Reference proteome</keyword>
<dbReference type="Proteomes" id="UP000000304">
    <property type="component" value="Chromosome 3L"/>
</dbReference>
<feature type="compositionally biased region" description="Low complexity" evidence="1">
    <location>
        <begin position="22"/>
        <end position="50"/>
    </location>
</feature>
<evidence type="ECO:0000313" key="3">
    <source>
        <dbReference type="Proteomes" id="UP000000304"/>
    </source>
</evidence>
<evidence type="ECO:0000256" key="1">
    <source>
        <dbReference type="SAM" id="MobiDB-lite"/>
    </source>
</evidence>
<proteinExistence type="predicted"/>
<dbReference type="HOGENOM" id="CLU_2471475_0_0_1"/>
<protein>
    <submittedName>
        <fullName evidence="2">GD13759</fullName>
    </submittedName>
</protein>
<dbReference type="EMBL" id="CM000363">
    <property type="protein sequence ID" value="EDX09076.1"/>
    <property type="molecule type" value="Genomic_DNA"/>
</dbReference>
<gene>
    <name evidence="2" type="primary">Dsim\GD13759</name>
    <name evidence="2" type="ORF">Dsim_GD13759</name>
</gene>
<name>B4QPI3_DROSI</name>
<sequence>MIFCWGNTRFESNRPVSLQPDSISFSRVSAESSSESEAQSISSVSGVKGSKGTKEERRSGMFRIFGRKGDKEKEKDKDKRRSSQVPPQ</sequence>